<feature type="domain" description="F-box" evidence="1">
    <location>
        <begin position="2"/>
        <end position="54"/>
    </location>
</feature>
<evidence type="ECO:0000259" key="1">
    <source>
        <dbReference type="PROSITE" id="PS50181"/>
    </source>
</evidence>
<gene>
    <name evidence="2" type="ORF">HU200_016455</name>
</gene>
<dbReference type="Pfam" id="PF23635">
    <property type="entry name" value="Beta-prop_AT5G49610-like"/>
    <property type="match status" value="1"/>
</dbReference>
<dbReference type="SUPFAM" id="SSF81383">
    <property type="entry name" value="F-box domain"/>
    <property type="match status" value="1"/>
</dbReference>
<accession>A0A835F882</accession>
<dbReference type="InterPro" id="IPR001810">
    <property type="entry name" value="F-box_dom"/>
</dbReference>
<dbReference type="InterPro" id="IPR036047">
    <property type="entry name" value="F-box-like_dom_sf"/>
</dbReference>
<dbReference type="PANTHER" id="PTHR32133">
    <property type="entry name" value="OS07G0120400 PROTEIN"/>
    <property type="match status" value="1"/>
</dbReference>
<protein>
    <recommendedName>
        <fullName evidence="1">F-box domain-containing protein</fullName>
    </recommendedName>
</protein>
<dbReference type="AlphaFoldDB" id="A0A835F882"/>
<dbReference type="Proteomes" id="UP000636709">
    <property type="component" value="Unassembled WGS sequence"/>
</dbReference>
<reference evidence="2" key="1">
    <citation type="submission" date="2020-07" db="EMBL/GenBank/DDBJ databases">
        <title>Genome sequence and genetic diversity analysis of an under-domesticated orphan crop, white fonio (Digitaria exilis).</title>
        <authorList>
            <person name="Bennetzen J.L."/>
            <person name="Chen S."/>
            <person name="Ma X."/>
            <person name="Wang X."/>
            <person name="Yssel A.E.J."/>
            <person name="Chaluvadi S.R."/>
            <person name="Johnson M."/>
            <person name="Gangashetty P."/>
            <person name="Hamidou F."/>
            <person name="Sanogo M.D."/>
            <person name="Zwaenepoel A."/>
            <person name="Wallace J."/>
            <person name="Van De Peer Y."/>
            <person name="Van Deynze A."/>
        </authorList>
    </citation>
    <scope>NUCLEOTIDE SEQUENCE</scope>
    <source>
        <tissue evidence="2">Leaves</tissue>
    </source>
</reference>
<dbReference type="PROSITE" id="PS50181">
    <property type="entry name" value="FBOX"/>
    <property type="match status" value="1"/>
</dbReference>
<dbReference type="Gene3D" id="1.20.1280.50">
    <property type="match status" value="1"/>
</dbReference>
<evidence type="ECO:0000313" key="2">
    <source>
        <dbReference type="EMBL" id="KAF8731395.1"/>
    </source>
</evidence>
<evidence type="ECO:0000313" key="3">
    <source>
        <dbReference type="Proteomes" id="UP000636709"/>
    </source>
</evidence>
<organism evidence="2 3">
    <name type="scientific">Digitaria exilis</name>
    <dbReference type="NCBI Taxonomy" id="1010633"/>
    <lineage>
        <taxon>Eukaryota</taxon>
        <taxon>Viridiplantae</taxon>
        <taxon>Streptophyta</taxon>
        <taxon>Embryophyta</taxon>
        <taxon>Tracheophyta</taxon>
        <taxon>Spermatophyta</taxon>
        <taxon>Magnoliopsida</taxon>
        <taxon>Liliopsida</taxon>
        <taxon>Poales</taxon>
        <taxon>Poaceae</taxon>
        <taxon>PACMAD clade</taxon>
        <taxon>Panicoideae</taxon>
        <taxon>Panicodae</taxon>
        <taxon>Paniceae</taxon>
        <taxon>Anthephorinae</taxon>
        <taxon>Digitaria</taxon>
    </lineage>
</organism>
<comment type="caution">
    <text evidence="2">The sequence shown here is derived from an EMBL/GenBank/DDBJ whole genome shotgun (WGS) entry which is preliminary data.</text>
</comment>
<keyword evidence="3" id="KW-1185">Reference proteome</keyword>
<dbReference type="OrthoDB" id="688395at2759"/>
<sequence length="303" mass="33782">MPPPVSSLPDELVEEFLLHLPSDTPASLVRAGLVCKRWCRLISGAGFRRKFHEFHRSSPMLGFLYYQRDIAGDHVARFIPISASCPPAHHAGDDGSHCGMSPWDSPWPLYSSEAGTWSDNKPSSGWIHGDHVSWRRSALVENQLYFVSARNKRIIEYDLDTREISVIDLPAANSVCNNELLCPALVELTTMEDGRLGFTRVENFRLSLWSRQVEGAGWELSKVIDLGTFSVPHGQGHYCPYLVGSAEGIGVVLLWVKGVLFTVDLRSKQMIKVYAGLYPSIGLVVPYLNFYTPGISYQCPSNL</sequence>
<name>A0A835F882_9POAL</name>
<dbReference type="Pfam" id="PF12937">
    <property type="entry name" value="F-box-like"/>
    <property type="match status" value="1"/>
</dbReference>
<dbReference type="PANTHER" id="PTHR32133:SF370">
    <property type="entry name" value="F-BOX DOMAIN-CONTAINING PROTEIN"/>
    <property type="match status" value="1"/>
</dbReference>
<dbReference type="InterPro" id="IPR056594">
    <property type="entry name" value="AT5G49610-like_b-prop"/>
</dbReference>
<proteinExistence type="predicted"/>
<dbReference type="EMBL" id="JACEFO010001608">
    <property type="protein sequence ID" value="KAF8731395.1"/>
    <property type="molecule type" value="Genomic_DNA"/>
</dbReference>